<name>A0A6P5P6K0_MUSCR</name>
<dbReference type="Pfam" id="PF03820">
    <property type="entry name" value="SFXNs"/>
    <property type="match status" value="1"/>
</dbReference>
<dbReference type="Proteomes" id="UP000515126">
    <property type="component" value="Chromosome 19"/>
</dbReference>
<sequence length="313" mass="35626">MEPNLQFWISERQAFFRRFCQWMDLLDPVNMFISIGSIEKSRQLLFTTEDAPKHYLDNQVIKDAWNKSLSTVHPDSSKLIPHLFRPAAFLPVTAPMVFLLMMPDTGIKSIILTQGCLYGYTTAFNITNGNASYSHGPVERTLLGAGVFVSSTFIGLIPHLFQMKYPLNNFWLKRTLPIVFLAQVSGMNVFASRSFENHRGIEVMDKEGHVVGHSRKAGRKAIKDTAKSRAVLFGTSALAPELFIHIFKRTRFYPQTLLSLVILRMSSTFFTMGLMVPVSFSMFPQIGQIQCSQLEEKIQSSTEEKELFYYRGV</sequence>
<keyword evidence="8" id="KW-0472">Membrane</keyword>
<evidence type="ECO:0000256" key="3">
    <source>
        <dbReference type="ARBA" id="ARBA00022448"/>
    </source>
</evidence>
<evidence type="ECO:0000256" key="8">
    <source>
        <dbReference type="ARBA" id="ARBA00023136"/>
    </source>
</evidence>
<dbReference type="GO" id="GO:0005743">
    <property type="term" value="C:mitochondrial inner membrane"/>
    <property type="evidence" value="ECO:0007669"/>
    <property type="project" value="TreeGrafter"/>
</dbReference>
<dbReference type="GO" id="GO:0005654">
    <property type="term" value="C:nucleoplasm"/>
    <property type="evidence" value="ECO:0007669"/>
    <property type="project" value="Ensembl"/>
</dbReference>
<accession>A0A6P5P6K0</accession>
<evidence type="ECO:0000256" key="4">
    <source>
        <dbReference type="ARBA" id="ARBA00022692"/>
    </source>
</evidence>
<dbReference type="GeneID" id="110285912"/>
<dbReference type="GO" id="GO:0015075">
    <property type="term" value="F:monoatomic ion transmembrane transporter activity"/>
    <property type="evidence" value="ECO:0007669"/>
    <property type="project" value="InterPro"/>
</dbReference>
<dbReference type="RefSeq" id="XP_021008050.1">
    <property type="nucleotide sequence ID" value="XM_021152391.2"/>
</dbReference>
<evidence type="ECO:0000256" key="2">
    <source>
        <dbReference type="ARBA" id="ARBA00005974"/>
    </source>
</evidence>
<keyword evidence="3" id="KW-0813">Transport</keyword>
<dbReference type="GO" id="GO:1990542">
    <property type="term" value="P:mitochondrial transmembrane transport"/>
    <property type="evidence" value="ECO:0007669"/>
    <property type="project" value="TreeGrafter"/>
</dbReference>
<gene>
    <name evidence="10" type="primary">Sfxn4</name>
</gene>
<keyword evidence="5" id="KW-0029">Amino-acid transport</keyword>
<evidence type="ECO:0000256" key="5">
    <source>
        <dbReference type="ARBA" id="ARBA00022970"/>
    </source>
</evidence>
<comment type="subcellular location">
    <subcellularLocation>
        <location evidence="1">Mitochondrion membrane</location>
        <topology evidence="1">Multi-pass membrane protein</topology>
    </subcellularLocation>
</comment>
<proteinExistence type="inferred from homology"/>
<dbReference type="PANTHER" id="PTHR11153:SF3">
    <property type="entry name" value="SIDEROFLEXIN-4"/>
    <property type="match status" value="1"/>
</dbReference>
<protein>
    <submittedName>
        <fullName evidence="10">Sideroflexin-4 isoform X1</fullName>
    </submittedName>
</protein>
<dbReference type="InterPro" id="IPR004686">
    <property type="entry name" value="Mtc"/>
</dbReference>
<reference evidence="10" key="1">
    <citation type="submission" date="2025-08" db="UniProtKB">
        <authorList>
            <consortium name="RefSeq"/>
        </authorList>
    </citation>
    <scope>IDENTIFICATION</scope>
</reference>
<evidence type="ECO:0000256" key="7">
    <source>
        <dbReference type="ARBA" id="ARBA00023128"/>
    </source>
</evidence>
<dbReference type="KEGG" id="mcal:110285912"/>
<evidence type="ECO:0000313" key="10">
    <source>
        <dbReference type="RefSeq" id="XP_021008050.1"/>
    </source>
</evidence>
<dbReference type="AlphaFoldDB" id="A0A6P5P6K0"/>
<dbReference type="CTD" id="119559"/>
<evidence type="ECO:0000313" key="9">
    <source>
        <dbReference type="Proteomes" id="UP000515126"/>
    </source>
</evidence>
<evidence type="ECO:0000256" key="6">
    <source>
        <dbReference type="ARBA" id="ARBA00022989"/>
    </source>
</evidence>
<dbReference type="GO" id="GO:0006865">
    <property type="term" value="P:amino acid transport"/>
    <property type="evidence" value="ECO:0007669"/>
    <property type="project" value="UniProtKB-KW"/>
</dbReference>
<keyword evidence="6" id="KW-1133">Transmembrane helix</keyword>
<keyword evidence="9" id="KW-1185">Reference proteome</keyword>
<comment type="similarity">
    <text evidence="2">Belongs to the sideroflexin family.</text>
</comment>
<keyword evidence="4" id="KW-0812">Transmembrane</keyword>
<dbReference type="PANTHER" id="PTHR11153">
    <property type="entry name" value="SIDEROFLEXIN"/>
    <property type="match status" value="1"/>
</dbReference>
<evidence type="ECO:0000256" key="1">
    <source>
        <dbReference type="ARBA" id="ARBA00004225"/>
    </source>
</evidence>
<organism evidence="9 10">
    <name type="scientific">Mus caroli</name>
    <name type="common">Ryukyu mouse</name>
    <name type="synonym">Ricefield mouse</name>
    <dbReference type="NCBI Taxonomy" id="10089"/>
    <lineage>
        <taxon>Eukaryota</taxon>
        <taxon>Metazoa</taxon>
        <taxon>Chordata</taxon>
        <taxon>Craniata</taxon>
        <taxon>Vertebrata</taxon>
        <taxon>Euteleostomi</taxon>
        <taxon>Mammalia</taxon>
        <taxon>Eutheria</taxon>
        <taxon>Euarchontoglires</taxon>
        <taxon>Glires</taxon>
        <taxon>Rodentia</taxon>
        <taxon>Myomorpha</taxon>
        <taxon>Muroidea</taxon>
        <taxon>Muridae</taxon>
        <taxon>Murinae</taxon>
        <taxon>Mus</taxon>
        <taxon>Mus</taxon>
    </lineage>
</organism>
<keyword evidence="7" id="KW-0496">Mitochondrion</keyword>